<accession>R8HAW6</accession>
<dbReference type="HOGENOM" id="CLU_185013_0_0_9"/>
<protein>
    <submittedName>
        <fullName evidence="2">Uncharacterized protein</fullName>
    </submittedName>
</protein>
<dbReference type="Proteomes" id="UP000014040">
    <property type="component" value="Unassembled WGS sequence"/>
</dbReference>
<evidence type="ECO:0000313" key="2">
    <source>
        <dbReference type="EMBL" id="EOO70020.1"/>
    </source>
</evidence>
<reference evidence="2 3" key="1">
    <citation type="submission" date="2012-12" db="EMBL/GenBank/DDBJ databases">
        <title>The Genome Sequence of Bacillus cereus VD021.</title>
        <authorList>
            <consortium name="The Broad Institute Genome Sequencing Platform"/>
            <consortium name="The Broad Institute Genome Sequencing Center for Infectious Disease"/>
            <person name="Feldgarden M."/>
            <person name="Van der Auwera G.A."/>
            <person name="Mahillon J."/>
            <person name="Duprez V."/>
            <person name="Timmery S."/>
            <person name="Mattelet C."/>
            <person name="Dierick K."/>
            <person name="Sun M."/>
            <person name="Yu Z."/>
            <person name="Zhu L."/>
            <person name="Hu X."/>
            <person name="Shank E.B."/>
            <person name="Swiecicka I."/>
            <person name="Hansen B.M."/>
            <person name="Andrup L."/>
            <person name="Walker B."/>
            <person name="Young S.K."/>
            <person name="Zeng Q."/>
            <person name="Gargeya S."/>
            <person name="Fitzgerald M."/>
            <person name="Haas B."/>
            <person name="Abouelleil A."/>
            <person name="Alvarado L."/>
            <person name="Arachchi H.M."/>
            <person name="Berlin A.M."/>
            <person name="Chapman S.B."/>
            <person name="Dewar J."/>
            <person name="Goldberg J."/>
            <person name="Griggs A."/>
            <person name="Gujja S."/>
            <person name="Hansen M."/>
            <person name="Howarth C."/>
            <person name="Imamovic A."/>
            <person name="Larimer J."/>
            <person name="McCowan C."/>
            <person name="Murphy C."/>
            <person name="Neiman D."/>
            <person name="Pearson M."/>
            <person name="Priest M."/>
            <person name="Roberts A."/>
            <person name="Saif S."/>
            <person name="Shea T."/>
            <person name="Sisk P."/>
            <person name="Sykes S."/>
            <person name="Wortman J."/>
            <person name="Nusbaum C."/>
            <person name="Birren B."/>
        </authorList>
    </citation>
    <scope>NUCLEOTIDE SEQUENCE [LARGE SCALE GENOMIC DNA]</scope>
    <source>
        <strain evidence="2 3">VD021</strain>
    </source>
</reference>
<dbReference type="EMBL" id="AHES01000056">
    <property type="protein sequence ID" value="EOO70020.1"/>
    <property type="molecule type" value="Genomic_DNA"/>
</dbReference>
<evidence type="ECO:0000313" key="3">
    <source>
        <dbReference type="Proteomes" id="UP000014040"/>
    </source>
</evidence>
<dbReference type="PATRIC" id="fig|1053224.3.peg.4868"/>
<feature type="region of interest" description="Disordered" evidence="1">
    <location>
        <begin position="70"/>
        <end position="91"/>
    </location>
</feature>
<proteinExistence type="predicted"/>
<name>R8HAW6_BACCE</name>
<feature type="compositionally biased region" description="Basic and acidic residues" evidence="1">
    <location>
        <begin position="70"/>
        <end position="82"/>
    </location>
</feature>
<evidence type="ECO:0000256" key="1">
    <source>
        <dbReference type="SAM" id="MobiDB-lite"/>
    </source>
</evidence>
<dbReference type="AlphaFoldDB" id="R8HAW6"/>
<comment type="caution">
    <text evidence="2">The sequence shown here is derived from an EMBL/GenBank/DDBJ whole genome shotgun (WGS) entry which is preliminary data.</text>
</comment>
<organism evidence="2 3">
    <name type="scientific">Bacillus cereus VD021</name>
    <dbReference type="NCBI Taxonomy" id="1053224"/>
    <lineage>
        <taxon>Bacteria</taxon>
        <taxon>Bacillati</taxon>
        <taxon>Bacillota</taxon>
        <taxon>Bacilli</taxon>
        <taxon>Bacillales</taxon>
        <taxon>Bacillaceae</taxon>
        <taxon>Bacillus</taxon>
        <taxon>Bacillus cereus group</taxon>
    </lineage>
</organism>
<gene>
    <name evidence="2" type="ORF">IIC_04822</name>
</gene>
<sequence length="91" mass="10368">MQSHITRVGGALGFRLPTRTASEVVIVQSGLEQLPSIPGRAIYMKENFTELQVSYIDDNVMWKHLKEYEVEEHEHPESHENQPSDGDTCDD</sequence>